<name>A0A4R4QCV8_9ACTN</name>
<protein>
    <submittedName>
        <fullName evidence="2">S9 family peptidase</fullName>
    </submittedName>
</protein>
<dbReference type="InterPro" id="IPR001375">
    <property type="entry name" value="Peptidase_S9_cat"/>
</dbReference>
<dbReference type="PANTHER" id="PTHR11731">
    <property type="entry name" value="PROTEASE FAMILY S9B,C DIPEPTIDYL-PEPTIDASE IV-RELATED"/>
    <property type="match status" value="1"/>
</dbReference>
<evidence type="ECO:0000313" key="3">
    <source>
        <dbReference type="Proteomes" id="UP000295075"/>
    </source>
</evidence>
<keyword evidence="3" id="KW-1185">Reference proteome</keyword>
<dbReference type="InterPro" id="IPR029058">
    <property type="entry name" value="AB_hydrolase_fold"/>
</dbReference>
<dbReference type="SUPFAM" id="SSF53474">
    <property type="entry name" value="alpha/beta-Hydrolases"/>
    <property type="match status" value="1"/>
</dbReference>
<dbReference type="InterPro" id="IPR050278">
    <property type="entry name" value="Serine_Prot_S9B/DPPIV"/>
</dbReference>
<accession>A0A4R4QCV8</accession>
<gene>
    <name evidence="2" type="ORF">E1261_06295</name>
</gene>
<proteinExistence type="predicted"/>
<dbReference type="Proteomes" id="UP000295075">
    <property type="component" value="Unassembled WGS sequence"/>
</dbReference>
<evidence type="ECO:0000259" key="1">
    <source>
        <dbReference type="Pfam" id="PF00326"/>
    </source>
</evidence>
<organism evidence="2 3">
    <name type="scientific">Kribbella albertanoniae</name>
    <dbReference type="NCBI Taxonomy" id="1266829"/>
    <lineage>
        <taxon>Bacteria</taxon>
        <taxon>Bacillati</taxon>
        <taxon>Actinomycetota</taxon>
        <taxon>Actinomycetes</taxon>
        <taxon>Propionibacteriales</taxon>
        <taxon>Kribbellaceae</taxon>
        <taxon>Kribbella</taxon>
    </lineage>
</organism>
<dbReference type="Pfam" id="PF00326">
    <property type="entry name" value="Peptidase_S9"/>
    <property type="match status" value="1"/>
</dbReference>
<dbReference type="EMBL" id="SMKA01000015">
    <property type="protein sequence ID" value="TDC33267.1"/>
    <property type="molecule type" value="Genomic_DNA"/>
</dbReference>
<evidence type="ECO:0000313" key="2">
    <source>
        <dbReference type="EMBL" id="TDC33267.1"/>
    </source>
</evidence>
<dbReference type="OrthoDB" id="3325701at2"/>
<reference evidence="2 3" key="1">
    <citation type="submission" date="2019-03" db="EMBL/GenBank/DDBJ databases">
        <title>Draft genome sequences of novel Actinobacteria.</title>
        <authorList>
            <person name="Sahin N."/>
            <person name="Ay H."/>
            <person name="Saygin H."/>
        </authorList>
    </citation>
    <scope>NUCLEOTIDE SEQUENCE [LARGE SCALE GENOMIC DNA]</scope>
    <source>
        <strain evidence="2 3">JCM 30547</strain>
    </source>
</reference>
<dbReference type="Gene3D" id="3.40.50.1820">
    <property type="entry name" value="alpha/beta hydrolase"/>
    <property type="match status" value="1"/>
</dbReference>
<dbReference type="GO" id="GO:0008239">
    <property type="term" value="F:dipeptidyl-peptidase activity"/>
    <property type="evidence" value="ECO:0007669"/>
    <property type="project" value="TreeGrafter"/>
</dbReference>
<dbReference type="AlphaFoldDB" id="A0A4R4QCV8"/>
<dbReference type="GO" id="GO:0006508">
    <property type="term" value="P:proteolysis"/>
    <property type="evidence" value="ECO:0007669"/>
    <property type="project" value="InterPro"/>
</dbReference>
<comment type="caution">
    <text evidence="2">The sequence shown here is derived from an EMBL/GenBank/DDBJ whole genome shotgun (WGS) entry which is preliminary data.</text>
</comment>
<dbReference type="PANTHER" id="PTHR11731:SF193">
    <property type="entry name" value="DIPEPTIDYL PEPTIDASE 9"/>
    <property type="match status" value="1"/>
</dbReference>
<dbReference type="GO" id="GO:0008236">
    <property type="term" value="F:serine-type peptidase activity"/>
    <property type="evidence" value="ECO:0007669"/>
    <property type="project" value="InterPro"/>
</dbReference>
<feature type="domain" description="Peptidase S9 prolyl oligopeptidase catalytic" evidence="1">
    <location>
        <begin position="131"/>
        <end position="327"/>
    </location>
</feature>
<sequence length="332" mass="36678">MSSAGIALLAQTEPTETQLYLYDDELRPLTTEPGVNDGFVAEGTLLLDRRTMTGRRIAINSHRIESRPERPHLELDVELIKAGPDELRTAVFRPSWHRPGMPNLPVLLNPYAGPGFQLVMAYPAPYYAVSRWFAEQGFVVISADGRGTPGRGPSYERAVHGDVKGPALDDQIAALHHVAERYGDLDLERVALRGWSYSGFLAAAAVIHRPDVFRAGIAGAPVTDQRQYDSYWKERFLGHPDEEPEAYRRGSLLPYATELTRPLLIVQGLADTNVWSSHALRLSGALSAAGKQHELIVLPGEGHSISDEDTIANLLHRELDFLRRTLGVPAPE</sequence>